<sequence>MAPVVPRTDPITIVEDLIKNNRIAVFSKTTCPFCIKVKQLFSALNLEIGVLEVDTREDGADIQDALLQKTGQKTVPNVFVNGEHVGGCDNTIEAHQNGRLQFLLNKSEGGPSDEMTDDVKYDYDLVVIGGGSGGLAASKEAAMLGAKVAVCDFVVPTPIGTAWGLGGTCVNVGCIPKKLMHQAAILGQSVSDAKKFGWELPETATHNWKTMVEAIQAHIGSLNWGYRVALREKKVNYLNAFAEFVDPHTLKTTDKKKKETTITAKYILLATGGRPRYPDIPGAQEFGITSDDIFSLPRHPGKTLLVGASYIALECAGFLAGLGIDATVMVRSILLRGFDQQMANLIGSYMEKHGIRFQHGYVPTKLERIEEACIEKGTPARIKVTSQNEQGELMEEEYNTVLFAIGRDACTNKIGIEKANVMLNPKNGKVICDEKEQTNIPHIYAIGDILDGKLELTPVAIQAGRLLAQRLFGNGTLLTDYVNVPTTVFTPLEYGCCGLSEEDAIDKYGAKDIEVYHSYLTPLEVTVPKRDDNEGYAKLICVKSLNEKVVGLHIVSPNAGEITQGFAIGLKLGATKADFDNLIGIHPTIAEVFTTLKSTKSSGVDVLQKGC</sequence>
<feature type="domain" description="FAD/NAD(P)-binding" evidence="19">
    <location>
        <begin position="123"/>
        <end position="464"/>
    </location>
</feature>
<dbReference type="Pfam" id="PF07992">
    <property type="entry name" value="Pyr_redox_2"/>
    <property type="match status" value="1"/>
</dbReference>
<dbReference type="OrthoDB" id="5956163at2759"/>
<gene>
    <name evidence="20" type="ORF">DAPPUDRAFT_306444</name>
</gene>
<evidence type="ECO:0000256" key="2">
    <source>
        <dbReference type="ARBA" id="ARBA00002549"/>
    </source>
</evidence>
<evidence type="ECO:0000313" key="21">
    <source>
        <dbReference type="Proteomes" id="UP000000305"/>
    </source>
</evidence>
<dbReference type="SUPFAM" id="SSF52833">
    <property type="entry name" value="Thioredoxin-like"/>
    <property type="match status" value="1"/>
</dbReference>
<dbReference type="FunFam" id="3.40.30.10:FF:000093">
    <property type="entry name" value="Glutaredoxin 2"/>
    <property type="match status" value="1"/>
</dbReference>
<dbReference type="EMBL" id="GL732527">
    <property type="protein sequence ID" value="EFX87625.1"/>
    <property type="molecule type" value="Genomic_DNA"/>
</dbReference>
<dbReference type="InterPro" id="IPR036188">
    <property type="entry name" value="FAD/NAD-bd_sf"/>
</dbReference>
<dbReference type="Gene3D" id="3.30.390.30">
    <property type="match status" value="1"/>
</dbReference>
<dbReference type="InterPro" id="IPR006338">
    <property type="entry name" value="Thioredoxin/glutathione_Rdtase"/>
</dbReference>
<keyword evidence="13 16" id="KW-0676">Redox-active center</keyword>
<dbReference type="InParanoid" id="E9FZ07"/>
<reference evidence="20 21" key="1">
    <citation type="journal article" date="2011" name="Science">
        <title>The ecoresponsive genome of Daphnia pulex.</title>
        <authorList>
            <person name="Colbourne J.K."/>
            <person name="Pfrender M.E."/>
            <person name="Gilbert D."/>
            <person name="Thomas W.K."/>
            <person name="Tucker A."/>
            <person name="Oakley T.H."/>
            <person name="Tokishita S."/>
            <person name="Aerts A."/>
            <person name="Arnold G.J."/>
            <person name="Basu M.K."/>
            <person name="Bauer D.J."/>
            <person name="Caceres C.E."/>
            <person name="Carmel L."/>
            <person name="Casola C."/>
            <person name="Choi J.H."/>
            <person name="Detter J.C."/>
            <person name="Dong Q."/>
            <person name="Dusheyko S."/>
            <person name="Eads B.D."/>
            <person name="Frohlich T."/>
            <person name="Geiler-Samerotte K.A."/>
            <person name="Gerlach D."/>
            <person name="Hatcher P."/>
            <person name="Jogdeo S."/>
            <person name="Krijgsveld J."/>
            <person name="Kriventseva E.V."/>
            <person name="Kultz D."/>
            <person name="Laforsch C."/>
            <person name="Lindquist E."/>
            <person name="Lopez J."/>
            <person name="Manak J.R."/>
            <person name="Muller J."/>
            <person name="Pangilinan J."/>
            <person name="Patwardhan R.P."/>
            <person name="Pitluck S."/>
            <person name="Pritham E.J."/>
            <person name="Rechtsteiner A."/>
            <person name="Rho M."/>
            <person name="Rogozin I.B."/>
            <person name="Sakarya O."/>
            <person name="Salamov A."/>
            <person name="Schaack S."/>
            <person name="Shapiro H."/>
            <person name="Shiga Y."/>
            <person name="Skalitzky C."/>
            <person name="Smith Z."/>
            <person name="Souvorov A."/>
            <person name="Sung W."/>
            <person name="Tang Z."/>
            <person name="Tsuchiya D."/>
            <person name="Tu H."/>
            <person name="Vos H."/>
            <person name="Wang M."/>
            <person name="Wolf Y.I."/>
            <person name="Yamagata H."/>
            <person name="Yamada T."/>
            <person name="Ye Y."/>
            <person name="Shaw J.R."/>
            <person name="Andrews J."/>
            <person name="Crease T.J."/>
            <person name="Tang H."/>
            <person name="Lucas S.M."/>
            <person name="Robertson H.M."/>
            <person name="Bork P."/>
            <person name="Koonin E.V."/>
            <person name="Zdobnov E.M."/>
            <person name="Grigoriev I.V."/>
            <person name="Lynch M."/>
            <person name="Boore J.L."/>
        </authorList>
    </citation>
    <scope>NUCLEOTIDE SEQUENCE [LARGE SCALE GENOMIC DNA]</scope>
</reference>
<evidence type="ECO:0000256" key="9">
    <source>
        <dbReference type="ARBA" id="ARBA00022933"/>
    </source>
</evidence>
<evidence type="ECO:0000259" key="18">
    <source>
        <dbReference type="Pfam" id="PF02852"/>
    </source>
</evidence>
<dbReference type="GO" id="GO:0005829">
    <property type="term" value="C:cytosol"/>
    <property type="evidence" value="ECO:0000318"/>
    <property type="project" value="GO_Central"/>
</dbReference>
<evidence type="ECO:0000313" key="20">
    <source>
        <dbReference type="EMBL" id="EFX87625.1"/>
    </source>
</evidence>
<evidence type="ECO:0000256" key="3">
    <source>
        <dbReference type="ARBA" id="ARBA00007532"/>
    </source>
</evidence>
<evidence type="ECO:0000256" key="6">
    <source>
        <dbReference type="ARBA" id="ARBA00022630"/>
    </source>
</evidence>
<dbReference type="STRING" id="6669.E9FZ07"/>
<evidence type="ECO:0000259" key="19">
    <source>
        <dbReference type="Pfam" id="PF07992"/>
    </source>
</evidence>
<evidence type="ECO:0000256" key="8">
    <source>
        <dbReference type="ARBA" id="ARBA00022857"/>
    </source>
</evidence>
<dbReference type="GO" id="GO:0045454">
    <property type="term" value="P:cell redox homeostasis"/>
    <property type="evidence" value="ECO:0000318"/>
    <property type="project" value="GO_Central"/>
</dbReference>
<dbReference type="PANTHER" id="PTHR42737">
    <property type="entry name" value="GLUTATHIONE REDUCTASE"/>
    <property type="match status" value="1"/>
</dbReference>
<evidence type="ECO:0000256" key="1">
    <source>
        <dbReference type="ARBA" id="ARBA00001974"/>
    </source>
</evidence>
<dbReference type="InterPro" id="IPR046952">
    <property type="entry name" value="GSHR/TRXR-like"/>
</dbReference>
<keyword evidence="9" id="KW-0712">Selenocysteine</keyword>
<dbReference type="OMA" id="NYHKLAD"/>
<comment type="cofactor">
    <cofactor evidence="1">
        <name>FAD</name>
        <dbReference type="ChEBI" id="CHEBI:57692"/>
    </cofactor>
</comment>
<dbReference type="HOGENOM" id="CLU_016755_2_4_1"/>
<dbReference type="InterPro" id="IPR016156">
    <property type="entry name" value="FAD/NAD-linked_Rdtase_dimer_sf"/>
</dbReference>
<dbReference type="NCBIfam" id="TIGR02180">
    <property type="entry name" value="GRX_euk"/>
    <property type="match status" value="1"/>
</dbReference>
<keyword evidence="6 16" id="KW-0285">Flavoprotein</keyword>
<dbReference type="GO" id="GO:0005737">
    <property type="term" value="C:cytoplasm"/>
    <property type="evidence" value="ECO:0000318"/>
    <property type="project" value="GO_Central"/>
</dbReference>
<keyword evidence="11 16" id="KW-0560">Oxidoreductase</keyword>
<evidence type="ECO:0000256" key="14">
    <source>
        <dbReference type="ARBA" id="ARBA00048132"/>
    </source>
</evidence>
<evidence type="ECO:0000256" key="16">
    <source>
        <dbReference type="RuleBase" id="RU003691"/>
    </source>
</evidence>
<dbReference type="EC" id="1.8.1.9" evidence="4"/>
<keyword evidence="21" id="KW-1185">Reference proteome</keyword>
<dbReference type="GO" id="GO:0050660">
    <property type="term" value="F:flavin adenine dinucleotide binding"/>
    <property type="evidence" value="ECO:0007669"/>
    <property type="project" value="InterPro"/>
</dbReference>
<dbReference type="eggNOG" id="KOG1752">
    <property type="taxonomic scope" value="Eukaryota"/>
</dbReference>
<organism evidence="20 21">
    <name type="scientific">Daphnia pulex</name>
    <name type="common">Water flea</name>
    <dbReference type="NCBI Taxonomy" id="6669"/>
    <lineage>
        <taxon>Eukaryota</taxon>
        <taxon>Metazoa</taxon>
        <taxon>Ecdysozoa</taxon>
        <taxon>Arthropoda</taxon>
        <taxon>Crustacea</taxon>
        <taxon>Branchiopoda</taxon>
        <taxon>Diplostraca</taxon>
        <taxon>Cladocera</taxon>
        <taxon>Anomopoda</taxon>
        <taxon>Daphniidae</taxon>
        <taxon>Daphnia</taxon>
    </lineage>
</organism>
<dbReference type="Pfam" id="PF00462">
    <property type="entry name" value="Glutaredoxin"/>
    <property type="match status" value="1"/>
</dbReference>
<dbReference type="NCBIfam" id="TIGR01438">
    <property type="entry name" value="TGR"/>
    <property type="match status" value="1"/>
</dbReference>
<dbReference type="FunFam" id="3.30.390.30:FF:000004">
    <property type="entry name" value="Thioredoxin reductase 1, cytoplasmic"/>
    <property type="match status" value="1"/>
</dbReference>
<evidence type="ECO:0000256" key="5">
    <source>
        <dbReference type="ARBA" id="ARBA00022448"/>
    </source>
</evidence>
<keyword evidence="10" id="KW-0249">Electron transport</keyword>
<dbReference type="AlphaFoldDB" id="E9FZ07"/>
<evidence type="ECO:0000256" key="7">
    <source>
        <dbReference type="ARBA" id="ARBA00022827"/>
    </source>
</evidence>
<dbReference type="SUPFAM" id="SSF55424">
    <property type="entry name" value="FAD/NAD-linked reductases, dimerisation (C-terminal) domain"/>
    <property type="match status" value="1"/>
</dbReference>
<comment type="function">
    <text evidence="2">Has a glutathione-disulfide oxidoreductase activity in the presence of NADPH and glutathione reductase. Reduces low molecular weight disulfides and proteins.</text>
</comment>
<evidence type="ECO:0000256" key="12">
    <source>
        <dbReference type="ARBA" id="ARBA00023157"/>
    </source>
</evidence>
<dbReference type="InterPro" id="IPR012999">
    <property type="entry name" value="Pyr_OxRdtase_I_AS"/>
</dbReference>
<dbReference type="InterPro" id="IPR011899">
    <property type="entry name" value="Glutaredoxin_euk/vir"/>
</dbReference>
<protein>
    <recommendedName>
        <fullName evidence="4">thioredoxin-disulfide reductase (NADPH)</fullName>
        <ecNumber evidence="4">1.8.1.9</ecNumber>
    </recommendedName>
</protein>
<keyword evidence="7 16" id="KW-0274">FAD</keyword>
<dbReference type="InterPro" id="IPR011767">
    <property type="entry name" value="GLR_AS"/>
</dbReference>
<evidence type="ECO:0000256" key="13">
    <source>
        <dbReference type="ARBA" id="ARBA00023284"/>
    </source>
</evidence>
<comment type="similarity">
    <text evidence="3 16">Belongs to the class-I pyridine nucleotide-disulfide oxidoreductase family.</text>
</comment>
<comment type="catalytic activity">
    <reaction evidence="14">
        <text>[thioredoxin]-dithiol + NADP(+) = [thioredoxin]-disulfide + NADPH + H(+)</text>
        <dbReference type="Rhea" id="RHEA:20345"/>
        <dbReference type="Rhea" id="RHEA-COMP:10698"/>
        <dbReference type="Rhea" id="RHEA-COMP:10700"/>
        <dbReference type="ChEBI" id="CHEBI:15378"/>
        <dbReference type="ChEBI" id="CHEBI:29950"/>
        <dbReference type="ChEBI" id="CHEBI:50058"/>
        <dbReference type="ChEBI" id="CHEBI:57783"/>
        <dbReference type="ChEBI" id="CHEBI:58349"/>
        <dbReference type="EC" id="1.8.1.9"/>
    </reaction>
</comment>
<accession>E9FZ07</accession>
<dbReference type="FunCoup" id="E9FZ07">
    <property type="interactions" value="1808"/>
</dbReference>
<dbReference type="PRINTS" id="PR00411">
    <property type="entry name" value="PNDRDTASEI"/>
</dbReference>
<dbReference type="Proteomes" id="UP000000305">
    <property type="component" value="Unassembled WGS sequence"/>
</dbReference>
<proteinExistence type="inferred from homology"/>
<dbReference type="KEGG" id="dpx:DAPPUDRAFT_306444"/>
<dbReference type="Gene3D" id="3.50.50.60">
    <property type="entry name" value="FAD/NAD(P)-binding domain"/>
    <property type="match status" value="2"/>
</dbReference>
<keyword evidence="5" id="KW-0813">Transport</keyword>
<evidence type="ECO:0000256" key="4">
    <source>
        <dbReference type="ARBA" id="ARBA00012610"/>
    </source>
</evidence>
<evidence type="ECO:0000259" key="17">
    <source>
        <dbReference type="Pfam" id="PF00462"/>
    </source>
</evidence>
<keyword evidence="12" id="KW-1015">Disulfide bond</keyword>
<feature type="domain" description="Pyridine nucleotide-disulphide oxidoreductase dimerisation" evidence="18">
    <location>
        <begin position="484"/>
        <end position="595"/>
    </location>
</feature>
<dbReference type="Gene3D" id="3.40.30.10">
    <property type="entry name" value="Glutaredoxin"/>
    <property type="match status" value="1"/>
</dbReference>
<dbReference type="InterPro" id="IPR002109">
    <property type="entry name" value="Glutaredoxin"/>
</dbReference>
<evidence type="ECO:0000256" key="15">
    <source>
        <dbReference type="ARBA" id="ARBA00054062"/>
    </source>
</evidence>
<dbReference type="GO" id="GO:0005739">
    <property type="term" value="C:mitochondrion"/>
    <property type="evidence" value="ECO:0000318"/>
    <property type="project" value="GO_Central"/>
</dbReference>
<evidence type="ECO:0000256" key="11">
    <source>
        <dbReference type="ARBA" id="ARBA00023002"/>
    </source>
</evidence>
<dbReference type="PRINTS" id="PR00368">
    <property type="entry name" value="FADPNR"/>
</dbReference>
<evidence type="ECO:0000256" key="10">
    <source>
        <dbReference type="ARBA" id="ARBA00022982"/>
    </source>
</evidence>
<dbReference type="PROSITE" id="PS51354">
    <property type="entry name" value="GLUTAREDOXIN_2"/>
    <property type="match status" value="1"/>
</dbReference>
<dbReference type="Pfam" id="PF02852">
    <property type="entry name" value="Pyr_redox_dim"/>
    <property type="match status" value="1"/>
</dbReference>
<dbReference type="SUPFAM" id="SSF51905">
    <property type="entry name" value="FAD/NAD(P)-binding domain"/>
    <property type="match status" value="1"/>
</dbReference>
<feature type="domain" description="Glutaredoxin" evidence="17">
    <location>
        <begin position="23"/>
        <end position="85"/>
    </location>
</feature>
<dbReference type="eggNOG" id="KOG4716">
    <property type="taxonomic scope" value="Eukaryota"/>
</dbReference>
<dbReference type="GO" id="GO:0004791">
    <property type="term" value="F:thioredoxin-disulfide reductase (NADPH) activity"/>
    <property type="evidence" value="ECO:0000318"/>
    <property type="project" value="GO_Central"/>
</dbReference>
<dbReference type="FunFam" id="3.50.50.60:FF:000190">
    <property type="entry name" value="Thioredoxin reductase"/>
    <property type="match status" value="1"/>
</dbReference>
<comment type="function">
    <text evidence="15">Thioredoxin system is a major player in glutathione metabolism, due to the demonstrated absence of a glutathione reductase. Functionally interacts with the Sod/Cat reactive oxidation species (ROS) defense system and thereby has a role in preadult development and life span. Lack of a glutathione reductase suggests antioxidant defense in Drosophila, and probably in related insects, differs fundamentally from that in other organisms.</text>
</comment>
<dbReference type="PROSITE" id="PS00195">
    <property type="entry name" value="GLUTAREDOXIN_1"/>
    <property type="match status" value="1"/>
</dbReference>
<keyword evidence="8" id="KW-0521">NADP</keyword>
<dbReference type="CDD" id="cd03419">
    <property type="entry name" value="GRX_GRXh_1_2_like"/>
    <property type="match status" value="1"/>
</dbReference>
<dbReference type="PANTHER" id="PTHR42737:SF8">
    <property type="entry name" value="THIOREDOXIN-DISULFIDE REDUCTASE"/>
    <property type="match status" value="1"/>
</dbReference>
<name>E9FZ07_DAPPU</name>
<dbReference type="InterPro" id="IPR023753">
    <property type="entry name" value="FAD/NAD-binding_dom"/>
</dbReference>
<dbReference type="PROSITE" id="PS00076">
    <property type="entry name" value="PYRIDINE_REDOX_1"/>
    <property type="match status" value="1"/>
</dbReference>
<dbReference type="InterPro" id="IPR004099">
    <property type="entry name" value="Pyr_nucl-diS_OxRdtase_dimer"/>
</dbReference>
<dbReference type="InterPro" id="IPR036249">
    <property type="entry name" value="Thioredoxin-like_sf"/>
</dbReference>